<dbReference type="GO" id="GO:0005507">
    <property type="term" value="F:copper ion binding"/>
    <property type="evidence" value="ECO:0007669"/>
    <property type="project" value="InterPro"/>
</dbReference>
<dbReference type="InterPro" id="IPR008972">
    <property type="entry name" value="Cupredoxin"/>
</dbReference>
<dbReference type="Gene3D" id="2.60.40.420">
    <property type="entry name" value="Cupredoxins - blue copper proteins"/>
    <property type="match status" value="1"/>
</dbReference>
<gene>
    <name evidence="5" type="ORF">OM076_23865</name>
</gene>
<dbReference type="GO" id="GO:0009055">
    <property type="term" value="F:electron transfer activity"/>
    <property type="evidence" value="ECO:0007669"/>
    <property type="project" value="InterPro"/>
</dbReference>
<organism evidence="5 6">
    <name type="scientific">Solirubrobacter ginsenosidimutans</name>
    <dbReference type="NCBI Taxonomy" id="490573"/>
    <lineage>
        <taxon>Bacteria</taxon>
        <taxon>Bacillati</taxon>
        <taxon>Actinomycetota</taxon>
        <taxon>Thermoleophilia</taxon>
        <taxon>Solirubrobacterales</taxon>
        <taxon>Solirubrobacteraceae</taxon>
        <taxon>Solirubrobacter</taxon>
    </lineage>
</organism>
<dbReference type="Pfam" id="PF00127">
    <property type="entry name" value="Copper-bind"/>
    <property type="match status" value="1"/>
</dbReference>
<evidence type="ECO:0000259" key="4">
    <source>
        <dbReference type="Pfam" id="PF00127"/>
    </source>
</evidence>
<evidence type="ECO:0000256" key="2">
    <source>
        <dbReference type="ARBA" id="ARBA00023008"/>
    </source>
</evidence>
<evidence type="ECO:0000256" key="1">
    <source>
        <dbReference type="ARBA" id="ARBA00022723"/>
    </source>
</evidence>
<comment type="caution">
    <text evidence="5">The sequence shown here is derived from an EMBL/GenBank/DDBJ whole genome shotgun (WGS) entry which is preliminary data.</text>
</comment>
<keyword evidence="6" id="KW-1185">Reference proteome</keyword>
<dbReference type="PANTHER" id="PTHR36507">
    <property type="entry name" value="BLL1555 PROTEIN"/>
    <property type="match status" value="1"/>
</dbReference>
<sequence length="277" mass="28953">MLLLSLALAALSAAPASAADMDHGGAGAAVPIYNAAFAVPHVDVLAGDTVTWHNDSVRTHNVNADDGSFASPRLFMSGTFGHRFDTPGTFAYYCQLHPSMRGDVGVHRVLLDGAKEPAAPGKPYALSGRAALPEGGTVSIEAGGVVAATAKVAAGGTFTATVTPRETTAYTAVVEGESAPPVQVIVVDRKVAAKQSVRGKRRVIDATVTPASVGATVVLQLRLKEHFGWWPVQVAKLDSSSRVRFTLPRGRKVSARVLLTTSDAATELARSTTFRLR</sequence>
<keyword evidence="2" id="KW-0186">Copper</keyword>
<dbReference type="PANTHER" id="PTHR36507:SF1">
    <property type="entry name" value="BLL1555 PROTEIN"/>
    <property type="match status" value="1"/>
</dbReference>
<dbReference type="AlphaFoldDB" id="A0A9X3S7A3"/>
<dbReference type="InterPro" id="IPR000923">
    <property type="entry name" value="BlueCu_1"/>
</dbReference>
<dbReference type="EMBL" id="JAPDOD010000024">
    <property type="protein sequence ID" value="MDA0163333.1"/>
    <property type="molecule type" value="Genomic_DNA"/>
</dbReference>
<dbReference type="SUPFAM" id="SSF49503">
    <property type="entry name" value="Cupredoxins"/>
    <property type="match status" value="1"/>
</dbReference>
<evidence type="ECO:0000313" key="5">
    <source>
        <dbReference type="EMBL" id="MDA0163333.1"/>
    </source>
</evidence>
<accession>A0A9X3S7A3</accession>
<dbReference type="Proteomes" id="UP001149140">
    <property type="component" value="Unassembled WGS sequence"/>
</dbReference>
<feature type="signal peptide" evidence="3">
    <location>
        <begin position="1"/>
        <end position="18"/>
    </location>
</feature>
<dbReference type="InterPro" id="IPR052721">
    <property type="entry name" value="ET_Amicyanin"/>
</dbReference>
<name>A0A9X3S7A3_9ACTN</name>
<evidence type="ECO:0000313" key="6">
    <source>
        <dbReference type="Proteomes" id="UP001149140"/>
    </source>
</evidence>
<proteinExistence type="predicted"/>
<protein>
    <recommendedName>
        <fullName evidence="4">Blue (type 1) copper domain-containing protein</fullName>
    </recommendedName>
</protein>
<feature type="chain" id="PRO_5040993101" description="Blue (type 1) copper domain-containing protein" evidence="3">
    <location>
        <begin position="19"/>
        <end position="277"/>
    </location>
</feature>
<evidence type="ECO:0000256" key="3">
    <source>
        <dbReference type="SAM" id="SignalP"/>
    </source>
</evidence>
<keyword evidence="1" id="KW-0479">Metal-binding</keyword>
<reference evidence="5" key="1">
    <citation type="submission" date="2022-10" db="EMBL/GenBank/DDBJ databases">
        <title>The WGS of Solirubrobacter ginsenosidimutans DSM 21036.</title>
        <authorList>
            <person name="Jiang Z."/>
        </authorList>
    </citation>
    <scope>NUCLEOTIDE SEQUENCE</scope>
    <source>
        <strain evidence="5">DSM 21036</strain>
    </source>
</reference>
<keyword evidence="3" id="KW-0732">Signal</keyword>
<dbReference type="RefSeq" id="WP_270042577.1">
    <property type="nucleotide sequence ID" value="NZ_JAPDOD010000024.1"/>
</dbReference>
<feature type="domain" description="Blue (type 1) copper" evidence="4">
    <location>
        <begin position="36"/>
        <end position="106"/>
    </location>
</feature>